<dbReference type="AlphaFoldDB" id="A0A6I6INE2"/>
<evidence type="ECO:0000259" key="1">
    <source>
        <dbReference type="Pfam" id="PF13524"/>
    </source>
</evidence>
<dbReference type="Pfam" id="PF13524">
    <property type="entry name" value="Glyco_trans_1_2"/>
    <property type="match status" value="1"/>
</dbReference>
<evidence type="ECO:0000313" key="2">
    <source>
        <dbReference type="EMBL" id="QGX97333.1"/>
    </source>
</evidence>
<reference evidence="3" key="1">
    <citation type="submission" date="2018-12" db="EMBL/GenBank/DDBJ databases">
        <title>Complete genome sequence of Roseovarius sp. MME-070.</title>
        <authorList>
            <person name="Nam Y.-D."/>
            <person name="Kang J."/>
            <person name="Chung W.-H."/>
            <person name="Park Y.S."/>
        </authorList>
    </citation>
    <scope>NUCLEOTIDE SEQUENCE [LARGE SCALE GENOMIC DNA]</scope>
    <source>
        <strain evidence="3">MME-070</strain>
    </source>
</reference>
<dbReference type="Pfam" id="PF13578">
    <property type="entry name" value="Methyltransf_24"/>
    <property type="match status" value="1"/>
</dbReference>
<name>A0A6I6INE2_9RHOB</name>
<protein>
    <recommendedName>
        <fullName evidence="1">Spore protein YkvP/CgeB glycosyl transferase-like domain-containing protein</fullName>
    </recommendedName>
</protein>
<sequence>MMLKRKLRREVGIQSDPGYPQLGMHHYLPYLEGMHAELKPDVYFEIGTESGASLGFAHCTSIAVDPVFRLDTDVAKNKPELHLYQGTSDDFFASGMLDRLGLKIDFAFLDGMHLFEFLLRDFMNTEKYMSPDGVMTIHDCVPYNALVAEREWDKDKTSSWTGDVWKLLPVLREYRPDLSVEVLDLAPTGLVKISGFDPDNTVLSDKYEELVQDYQNLSIEQFGLDRFCEAVDLQRLSAQLQTPSIVPDQRIFSTWEEPERAAKASRNIALKTAVPNARQKEVWGDYHFARGLADAFLRLGHCVKIDSVREWYKDAGKSDLDIVLFGTEVYTPTGDTPMIGWVLYPGREEEDLTGGFDRAAHMYFASPAAASEFNASKQNCTGEVLWQCFDPKLMYPPDRPADEGMVFVGSNHYHQFGPRQIVEYAVQNPWTFKLWGKAWKRHPAKAWLQDQYLPNARLGDVYRDARIVLCDHMPSMSRDGYVSNRIFDALACGAAVISDPVENMPADFDKFVHCVSSQDEFDAALSEIRAEGATRRKARMSFAKDMHRRHSFDERAKQILEKGAALSLF</sequence>
<evidence type="ECO:0000313" key="3">
    <source>
        <dbReference type="Proteomes" id="UP000428330"/>
    </source>
</evidence>
<dbReference type="Gene3D" id="3.40.50.150">
    <property type="entry name" value="Vaccinia Virus protein VP39"/>
    <property type="match status" value="1"/>
</dbReference>
<proteinExistence type="predicted"/>
<keyword evidence="3" id="KW-1185">Reference proteome</keyword>
<dbReference type="SUPFAM" id="SSF53335">
    <property type="entry name" value="S-adenosyl-L-methionine-dependent methyltransferases"/>
    <property type="match status" value="1"/>
</dbReference>
<dbReference type="InterPro" id="IPR029063">
    <property type="entry name" value="SAM-dependent_MTases_sf"/>
</dbReference>
<organism evidence="2 3">
    <name type="scientific">Roseovarius faecimaris</name>
    <dbReference type="NCBI Taxonomy" id="2494550"/>
    <lineage>
        <taxon>Bacteria</taxon>
        <taxon>Pseudomonadati</taxon>
        <taxon>Pseudomonadota</taxon>
        <taxon>Alphaproteobacteria</taxon>
        <taxon>Rhodobacterales</taxon>
        <taxon>Roseobacteraceae</taxon>
        <taxon>Roseovarius</taxon>
    </lineage>
</organism>
<dbReference type="KEGG" id="rom:EI983_03175"/>
<dbReference type="Proteomes" id="UP000428330">
    <property type="component" value="Chromosome"/>
</dbReference>
<dbReference type="InterPro" id="IPR055259">
    <property type="entry name" value="YkvP/CgeB_Glyco_trans-like"/>
</dbReference>
<accession>A0A6I6INE2</accession>
<feature type="domain" description="Spore protein YkvP/CgeB glycosyl transferase-like" evidence="1">
    <location>
        <begin position="428"/>
        <end position="561"/>
    </location>
</feature>
<dbReference type="EMBL" id="CP034348">
    <property type="protein sequence ID" value="QGX97333.1"/>
    <property type="molecule type" value="Genomic_DNA"/>
</dbReference>
<gene>
    <name evidence="2" type="ORF">EI983_03175</name>
</gene>